<feature type="compositionally biased region" description="Basic and acidic residues" evidence="1">
    <location>
        <begin position="40"/>
        <end position="86"/>
    </location>
</feature>
<evidence type="ECO:0000313" key="2">
    <source>
        <dbReference type="EMBL" id="KAK4305415.1"/>
    </source>
</evidence>
<organism evidence="2 3">
    <name type="scientific">Petrolisthes manimaculis</name>
    <dbReference type="NCBI Taxonomy" id="1843537"/>
    <lineage>
        <taxon>Eukaryota</taxon>
        <taxon>Metazoa</taxon>
        <taxon>Ecdysozoa</taxon>
        <taxon>Arthropoda</taxon>
        <taxon>Crustacea</taxon>
        <taxon>Multicrustacea</taxon>
        <taxon>Malacostraca</taxon>
        <taxon>Eumalacostraca</taxon>
        <taxon>Eucarida</taxon>
        <taxon>Decapoda</taxon>
        <taxon>Pleocyemata</taxon>
        <taxon>Anomura</taxon>
        <taxon>Galatheoidea</taxon>
        <taxon>Porcellanidae</taxon>
        <taxon>Petrolisthes</taxon>
    </lineage>
</organism>
<feature type="region of interest" description="Disordered" evidence="1">
    <location>
        <begin position="1"/>
        <end position="125"/>
    </location>
</feature>
<protein>
    <submittedName>
        <fullName evidence="2">Uncharacterized protein</fullName>
    </submittedName>
</protein>
<name>A0AAE1PBA0_9EUCA</name>
<reference evidence="2" key="1">
    <citation type="submission" date="2023-11" db="EMBL/GenBank/DDBJ databases">
        <title>Genome assemblies of two species of porcelain crab, Petrolisthes cinctipes and Petrolisthes manimaculis (Anomura: Porcellanidae).</title>
        <authorList>
            <person name="Angst P."/>
        </authorList>
    </citation>
    <scope>NUCLEOTIDE SEQUENCE</scope>
    <source>
        <strain evidence="2">PB745_02</strain>
        <tissue evidence="2">Gill</tissue>
    </source>
</reference>
<feature type="compositionally biased region" description="Basic residues" evidence="1">
    <location>
        <begin position="1"/>
        <end position="10"/>
    </location>
</feature>
<gene>
    <name evidence="2" type="ORF">Pmani_022705</name>
</gene>
<evidence type="ECO:0000313" key="3">
    <source>
        <dbReference type="Proteomes" id="UP001292094"/>
    </source>
</evidence>
<proteinExistence type="predicted"/>
<sequence>MGATKQRHATLNKQPNYARLSLGEPAAGMDGRSGLGTDGKTGDGGKEREERGGEGGEGRKGEGGEERRGEERRGRRGEERRGEDGRGVVVSVVWTFQGTKQVSREPNDHNSQSTHGSPNRMGLDV</sequence>
<dbReference type="EMBL" id="JAWZYT010002277">
    <property type="protein sequence ID" value="KAK4305415.1"/>
    <property type="molecule type" value="Genomic_DNA"/>
</dbReference>
<dbReference type="AlphaFoldDB" id="A0AAE1PBA0"/>
<dbReference type="Proteomes" id="UP001292094">
    <property type="component" value="Unassembled WGS sequence"/>
</dbReference>
<accession>A0AAE1PBA0</accession>
<evidence type="ECO:0000256" key="1">
    <source>
        <dbReference type="SAM" id="MobiDB-lite"/>
    </source>
</evidence>
<comment type="caution">
    <text evidence="2">The sequence shown here is derived from an EMBL/GenBank/DDBJ whole genome shotgun (WGS) entry which is preliminary data.</text>
</comment>
<keyword evidence="3" id="KW-1185">Reference proteome</keyword>